<evidence type="ECO:0000313" key="2">
    <source>
        <dbReference type="EMBL" id="CCA71873.1"/>
    </source>
</evidence>
<gene>
    <name evidence="2" type="ORF">PIIN_05808</name>
</gene>
<dbReference type="EMBL" id="CAFZ01000138">
    <property type="protein sequence ID" value="CCA71873.1"/>
    <property type="molecule type" value="Genomic_DNA"/>
</dbReference>
<feature type="compositionally biased region" description="Basic residues" evidence="1">
    <location>
        <begin position="94"/>
        <end position="116"/>
    </location>
</feature>
<dbReference type="OrthoDB" id="3260408at2759"/>
<feature type="compositionally biased region" description="Polar residues" evidence="1">
    <location>
        <begin position="339"/>
        <end position="356"/>
    </location>
</feature>
<reference evidence="2 3" key="1">
    <citation type="journal article" date="2011" name="PLoS Pathog.">
        <title>Endophytic Life Strategies Decoded by Genome and Transcriptome Analyses of the Mutualistic Root Symbiont Piriformospora indica.</title>
        <authorList>
            <person name="Zuccaro A."/>
            <person name="Lahrmann U."/>
            <person name="Guldener U."/>
            <person name="Langen G."/>
            <person name="Pfiffi S."/>
            <person name="Biedenkopf D."/>
            <person name="Wong P."/>
            <person name="Samans B."/>
            <person name="Grimm C."/>
            <person name="Basiewicz M."/>
            <person name="Murat C."/>
            <person name="Martin F."/>
            <person name="Kogel K.H."/>
        </authorList>
    </citation>
    <scope>NUCLEOTIDE SEQUENCE [LARGE SCALE GENOMIC DNA]</scope>
    <source>
        <strain evidence="2 3">DSM 11827</strain>
    </source>
</reference>
<dbReference type="STRING" id="1109443.G4TKP4"/>
<comment type="caution">
    <text evidence="2">The sequence shown here is derived from an EMBL/GenBank/DDBJ whole genome shotgun (WGS) entry which is preliminary data.</text>
</comment>
<feature type="compositionally biased region" description="Low complexity" evidence="1">
    <location>
        <begin position="8"/>
        <end position="33"/>
    </location>
</feature>
<dbReference type="AlphaFoldDB" id="G4TKP4"/>
<dbReference type="Proteomes" id="UP000007148">
    <property type="component" value="Unassembled WGS sequence"/>
</dbReference>
<organism evidence="2 3">
    <name type="scientific">Serendipita indica (strain DSM 11827)</name>
    <name type="common">Root endophyte fungus</name>
    <name type="synonym">Piriformospora indica</name>
    <dbReference type="NCBI Taxonomy" id="1109443"/>
    <lineage>
        <taxon>Eukaryota</taxon>
        <taxon>Fungi</taxon>
        <taxon>Dikarya</taxon>
        <taxon>Basidiomycota</taxon>
        <taxon>Agaricomycotina</taxon>
        <taxon>Agaricomycetes</taxon>
        <taxon>Sebacinales</taxon>
        <taxon>Serendipitaceae</taxon>
        <taxon>Serendipita</taxon>
    </lineage>
</organism>
<name>G4TKP4_SERID</name>
<evidence type="ECO:0000256" key="1">
    <source>
        <dbReference type="SAM" id="MobiDB-lite"/>
    </source>
</evidence>
<dbReference type="HOGENOM" id="CLU_405517_0_0_1"/>
<feature type="region of interest" description="Disordered" evidence="1">
    <location>
        <begin position="1"/>
        <end position="69"/>
    </location>
</feature>
<accession>G4TKP4</accession>
<sequence>MVSQTKQPRASAPAASSRSTSTTTVSKAAKRASLNVKPATSVPGPANLAGDVQPAPIAPQVGPTGSNLAMQARHDHTGPFADHPKFIPSPKKTVVSRKTVKTRPLKKHPKAAKKNNGKPWSEVIQLLTRILFVLFSIYSLFVCPHDPKLQSPVCRGLDYYRRTVVDPYILPPLRAVALHPAVAPQIERVRPYVEQATDVARTQYNLIYDRAVLESQPYVHLAKQQYHARLRPHVRLMEYNLRKYRRQAQPYISLVTTKAIEGWKMAQPVVAPLVHKAQEVPIFLQTFIAKPLEQGKEKWVDPQVRKIVDKVHEMSINAANVSEDKVILNDETAATTGTATFYSSPSELPTASITEQTATVSSSVPPEPTVPEPAVHDPTSSTTLDAATTAATAAPEATETMDPLDQPLYNPNYHDDVEDLDFWQELEEWLSESILTTEIQSTTVTSAIPKPTKLTPEQKAERDRKEKEETAIKRKDIMARHDKWEEQLEALITSKIDTLAEELRKGREVGVKQLQSHRGINRHKTNMELSLNHAVRSTRATLDKMREHWEDRYGEVDEDFADKMPRWAQTLEDLEFAFDKEARKMNDEISNWITVWMKRESEQVASAVAAIKELADKAQADLIGDYAWLNDVTYRDWERYHKLMFRSQEAEEDIGKLFNGKLESKPLPNPINEAMAKLSAETKSITEKYRAGVNKIRQEGWKYLLGDSVSHDKIQRSDPAKVVVPDIPAVEPGFTILPTDPEETGEGIIEGAEAFIGKGKEQVQQAIKQAEEAAAKHEEL</sequence>
<dbReference type="OMA" id="LWFTIYT"/>
<feature type="region of interest" description="Disordered" evidence="1">
    <location>
        <begin position="449"/>
        <end position="469"/>
    </location>
</feature>
<keyword evidence="3" id="KW-1185">Reference proteome</keyword>
<evidence type="ECO:0000313" key="3">
    <source>
        <dbReference type="Proteomes" id="UP000007148"/>
    </source>
</evidence>
<protein>
    <submittedName>
        <fullName evidence="2">Uncharacterized protein</fullName>
    </submittedName>
</protein>
<proteinExistence type="predicted"/>
<dbReference type="InParanoid" id="G4TKP4"/>
<feature type="compositionally biased region" description="Basic and acidic residues" evidence="1">
    <location>
        <begin position="456"/>
        <end position="469"/>
    </location>
</feature>
<feature type="region of interest" description="Disordered" evidence="1">
    <location>
        <begin position="93"/>
        <end position="116"/>
    </location>
</feature>
<dbReference type="eggNOG" id="ENOG502S2YC">
    <property type="taxonomic scope" value="Eukaryota"/>
</dbReference>
<feature type="region of interest" description="Disordered" evidence="1">
    <location>
        <begin position="339"/>
        <end position="383"/>
    </location>
</feature>